<dbReference type="InterPro" id="IPR011059">
    <property type="entry name" value="Metal-dep_hydrolase_composite"/>
</dbReference>
<name>A0A520MEB6_9GAMM</name>
<dbReference type="InterPro" id="IPR013108">
    <property type="entry name" value="Amidohydro_3"/>
</dbReference>
<dbReference type="SUPFAM" id="SSF51338">
    <property type="entry name" value="Composite domain of metallo-dependent hydrolases"/>
    <property type="match status" value="1"/>
</dbReference>
<feature type="domain" description="Amidohydrolase 3" evidence="1">
    <location>
        <begin position="425"/>
        <end position="512"/>
    </location>
</feature>
<dbReference type="AlphaFoldDB" id="A0A520MEB6"/>
<sequence length="540" mass="59355">MIKLPVIALYLILIVGLSGCQKDHQDAQPQFLATSLLIQNASIVDGTGAASFQGDIRVVGERIADIGNALKLAEGEQLIDASGLVIAPGFIDMHAHVSNIHESPQAENFIRQGITTIANSLHSHDLPWPLDEYTANLKMAPNIAYFAGFNWTRKTVLGLDNRSPTDAEMQEMKNLVRQAMEQGAFGLSSGMEYVPAVYASTAEIVELAKVAAQWGGIYVTHMRDEGPNLLKSIGDNAEIGKQAKLPVHINHIKTTGVSNHGKSADALALIDTVRASGVDMTLDIYPYAAFMTYSDLLFPAWSLAGGQQEFEARINDPVQRQMIAEQMKIIFPQQAGASFDSIQFGKLPRLEGYAGRTLGDYLRDNAISETMDAVVESLIDLQSQGRFTAIYHSMDEADIERFLLYPHTMINSDGDLAINQDKHYHPRTYGSFPRVLSTYVRSRGVLSLEQAIYKMTGQSAQRLGLHERGVVRIGNYADLVIFDDKTITDNATFLEPHQYSTGVKHLLINGQLAIQDGQLTTALPGQVLKHRHIKGHFGVN</sequence>
<evidence type="ECO:0000313" key="2">
    <source>
        <dbReference type="EMBL" id="RZO19563.1"/>
    </source>
</evidence>
<dbReference type="Pfam" id="PF07969">
    <property type="entry name" value="Amidohydro_3"/>
    <property type="match status" value="2"/>
</dbReference>
<comment type="caution">
    <text evidence="2">The sequence shown here is derived from an EMBL/GenBank/DDBJ whole genome shotgun (WGS) entry which is preliminary data.</text>
</comment>
<gene>
    <name evidence="2" type="ORF">EVB03_07535</name>
</gene>
<dbReference type="CDD" id="cd01297">
    <property type="entry name" value="D-aminoacylase"/>
    <property type="match status" value="1"/>
</dbReference>
<dbReference type="InterPro" id="IPR050378">
    <property type="entry name" value="Metallo-dep_Hydrolases_sf"/>
</dbReference>
<dbReference type="InterPro" id="IPR032466">
    <property type="entry name" value="Metal_Hydrolase"/>
</dbReference>
<evidence type="ECO:0000313" key="3">
    <source>
        <dbReference type="Proteomes" id="UP000315889"/>
    </source>
</evidence>
<reference evidence="2 3" key="1">
    <citation type="submission" date="2019-02" db="EMBL/GenBank/DDBJ databases">
        <title>Prokaryotic population dynamics and viral predation in marine succession experiment using metagenomics: the confinement effect.</title>
        <authorList>
            <person name="Haro-Moreno J.M."/>
            <person name="Rodriguez-Valera F."/>
            <person name="Lopez-Perez M."/>
        </authorList>
    </citation>
    <scope>NUCLEOTIDE SEQUENCE [LARGE SCALE GENOMIC DNA]</scope>
    <source>
        <strain evidence="2">MED-G170</strain>
    </source>
</reference>
<dbReference type="GO" id="GO:0016810">
    <property type="term" value="F:hydrolase activity, acting on carbon-nitrogen (but not peptide) bonds"/>
    <property type="evidence" value="ECO:0007669"/>
    <property type="project" value="InterPro"/>
</dbReference>
<evidence type="ECO:0000259" key="1">
    <source>
        <dbReference type="Pfam" id="PF07969"/>
    </source>
</evidence>
<proteinExistence type="predicted"/>
<organism evidence="2 3">
    <name type="scientific">SAR92 clade bacterium</name>
    <dbReference type="NCBI Taxonomy" id="2315479"/>
    <lineage>
        <taxon>Bacteria</taxon>
        <taxon>Pseudomonadati</taxon>
        <taxon>Pseudomonadota</taxon>
        <taxon>Gammaproteobacteria</taxon>
        <taxon>Cellvibrionales</taxon>
        <taxon>Porticoccaceae</taxon>
        <taxon>SAR92 clade</taxon>
    </lineage>
</organism>
<dbReference type="PANTHER" id="PTHR11647:SF1">
    <property type="entry name" value="COLLAPSIN RESPONSE MEDIATOR PROTEIN"/>
    <property type="match status" value="1"/>
</dbReference>
<dbReference type="PROSITE" id="PS51257">
    <property type="entry name" value="PROKAR_LIPOPROTEIN"/>
    <property type="match status" value="1"/>
</dbReference>
<feature type="domain" description="Amidohydrolase 3" evidence="1">
    <location>
        <begin position="77"/>
        <end position="312"/>
    </location>
</feature>
<dbReference type="EMBL" id="SHBP01000010">
    <property type="protein sequence ID" value="RZO19563.1"/>
    <property type="molecule type" value="Genomic_DNA"/>
</dbReference>
<dbReference type="Gene3D" id="2.30.40.10">
    <property type="entry name" value="Urease, subunit C, domain 1"/>
    <property type="match status" value="2"/>
</dbReference>
<dbReference type="PANTHER" id="PTHR11647">
    <property type="entry name" value="HYDRANTOINASE/DIHYDROPYRIMIDINASE FAMILY MEMBER"/>
    <property type="match status" value="1"/>
</dbReference>
<dbReference type="SUPFAM" id="SSF51556">
    <property type="entry name" value="Metallo-dependent hydrolases"/>
    <property type="match status" value="1"/>
</dbReference>
<protein>
    <submittedName>
        <fullName evidence="2">D-aminoacylase</fullName>
    </submittedName>
</protein>
<accession>A0A520MEB6</accession>
<dbReference type="Gene3D" id="3.20.20.140">
    <property type="entry name" value="Metal-dependent hydrolases"/>
    <property type="match status" value="2"/>
</dbReference>
<dbReference type="Proteomes" id="UP000315889">
    <property type="component" value="Unassembled WGS sequence"/>
</dbReference>